<dbReference type="GO" id="GO:0004601">
    <property type="term" value="F:peroxidase activity"/>
    <property type="evidence" value="ECO:0007669"/>
    <property type="project" value="InterPro"/>
</dbReference>
<dbReference type="EMBL" id="UYRT01011083">
    <property type="protein sequence ID" value="VDK50170.1"/>
    <property type="molecule type" value="Genomic_DNA"/>
</dbReference>
<sequence length="68" mass="7586">MSVEFRGRFLRDTKEVFGIDIAASFDELSSYLSPNLNPNELATLYEHVDDVDLVVGVLAERPTRGSLV</sequence>
<dbReference type="PROSITE" id="PS50292">
    <property type="entry name" value="PEROXIDASE_3"/>
    <property type="match status" value="1"/>
</dbReference>
<dbReference type="Gene3D" id="1.10.640.10">
    <property type="entry name" value="Haem peroxidase domain superfamily, animal type"/>
    <property type="match status" value="1"/>
</dbReference>
<dbReference type="InterPro" id="IPR037120">
    <property type="entry name" value="Haem_peroxidase_sf_animal"/>
</dbReference>
<dbReference type="GO" id="GO:0020037">
    <property type="term" value="F:heme binding"/>
    <property type="evidence" value="ECO:0007669"/>
    <property type="project" value="InterPro"/>
</dbReference>
<protein>
    <submittedName>
        <fullName evidence="3">FAD assembly factor SdhE</fullName>
    </submittedName>
</protein>
<reference evidence="3" key="1">
    <citation type="submission" date="2016-06" db="UniProtKB">
        <authorList>
            <consortium name="WormBaseParasite"/>
        </authorList>
    </citation>
    <scope>IDENTIFICATION</scope>
</reference>
<dbReference type="AlphaFoldDB" id="A0A183D9C5"/>
<organism evidence="3">
    <name type="scientific">Gongylonema pulchrum</name>
    <dbReference type="NCBI Taxonomy" id="637853"/>
    <lineage>
        <taxon>Eukaryota</taxon>
        <taxon>Metazoa</taxon>
        <taxon>Ecdysozoa</taxon>
        <taxon>Nematoda</taxon>
        <taxon>Chromadorea</taxon>
        <taxon>Rhabditida</taxon>
        <taxon>Spirurina</taxon>
        <taxon>Spiruromorpha</taxon>
        <taxon>Spiruroidea</taxon>
        <taxon>Gongylonematidae</taxon>
        <taxon>Gongylonema</taxon>
    </lineage>
</organism>
<dbReference type="InterPro" id="IPR010255">
    <property type="entry name" value="Haem_peroxidase_sf"/>
</dbReference>
<dbReference type="Proteomes" id="UP000271098">
    <property type="component" value="Unassembled WGS sequence"/>
</dbReference>
<dbReference type="Pfam" id="PF03098">
    <property type="entry name" value="An_peroxidase"/>
    <property type="match status" value="1"/>
</dbReference>
<name>A0A183D9C5_9BILA</name>
<evidence type="ECO:0000313" key="1">
    <source>
        <dbReference type="EMBL" id="VDK50170.1"/>
    </source>
</evidence>
<dbReference type="InterPro" id="IPR019791">
    <property type="entry name" value="Haem_peroxidase_animal"/>
</dbReference>
<dbReference type="SUPFAM" id="SSF48113">
    <property type="entry name" value="Heme-dependent peroxidases"/>
    <property type="match status" value="1"/>
</dbReference>
<dbReference type="WBParaSite" id="GPUH_0000532301-mRNA-1">
    <property type="protein sequence ID" value="GPUH_0000532301-mRNA-1"/>
    <property type="gene ID" value="GPUH_0000532301"/>
</dbReference>
<gene>
    <name evidence="1" type="ORF">GPUH_LOCUS5316</name>
</gene>
<evidence type="ECO:0000313" key="3">
    <source>
        <dbReference type="WBParaSite" id="GPUH_0000532301-mRNA-1"/>
    </source>
</evidence>
<accession>A0A183D9C5</accession>
<dbReference type="GO" id="GO:0006979">
    <property type="term" value="P:response to oxidative stress"/>
    <property type="evidence" value="ECO:0007669"/>
    <property type="project" value="InterPro"/>
</dbReference>
<proteinExistence type="predicted"/>
<reference evidence="1 2" key="2">
    <citation type="submission" date="2018-11" db="EMBL/GenBank/DDBJ databases">
        <authorList>
            <consortium name="Pathogen Informatics"/>
        </authorList>
    </citation>
    <scope>NUCLEOTIDE SEQUENCE [LARGE SCALE GENOMIC DNA]</scope>
</reference>
<evidence type="ECO:0000313" key="2">
    <source>
        <dbReference type="Proteomes" id="UP000271098"/>
    </source>
</evidence>
<keyword evidence="2" id="KW-1185">Reference proteome</keyword>